<dbReference type="EMBL" id="PKUN01000025">
    <property type="protein sequence ID" value="PLX60279.1"/>
    <property type="molecule type" value="Genomic_DNA"/>
</dbReference>
<feature type="region of interest" description="Disordered" evidence="1">
    <location>
        <begin position="264"/>
        <end position="284"/>
    </location>
</feature>
<gene>
    <name evidence="2" type="ORF">C0630_15890</name>
</gene>
<reference evidence="2 3" key="1">
    <citation type="submission" date="2017-11" db="EMBL/GenBank/DDBJ databases">
        <title>Genome-resolved metagenomics identifies genetic mobility, metabolic interactions, and unexpected diversity in perchlorate-reducing communities.</title>
        <authorList>
            <person name="Barnum T.P."/>
            <person name="Figueroa I.A."/>
            <person name="Carlstrom C.I."/>
            <person name="Lucas L.N."/>
            <person name="Engelbrektson A.L."/>
            <person name="Coates J.D."/>
        </authorList>
    </citation>
    <scope>NUCLEOTIDE SEQUENCE [LARGE SCALE GENOMIC DNA]</scope>
    <source>
        <strain evidence="2">BM301</strain>
    </source>
</reference>
<evidence type="ECO:0000313" key="3">
    <source>
        <dbReference type="Proteomes" id="UP000235015"/>
    </source>
</evidence>
<accession>A0A2N6CT30</accession>
<sequence length="635" mass="69956">MQQVTIRHCTLRLIRHGGWSWGQDPGRLLGFAARALPALVVEKLHNYLHAGGDLEIAVPLRLRVRLRLDDLLDAADHPPSSALTALIDDQITRQLERQGRIDAGPIDDVSIESDAGSHVQRKRSHMLIPHGDGSSVLGLLTTWHTSDVLPGLLVHFSLPALRHWEAAALTELNAFATMQPILASVIDDAMHAWQSRAPAGNDENAIRSMRLQAIAWLLAQPDLQCDAKVLTEVLKRVLPLPGSVRHTTGGIRGRGMEEAARLQVLPPESDSRPRSTSHGPNTEVHMPVVNAFEPLVEGEVSVGSVLPFLALGVVSALGCLKVLDAMLKSAGLLPQAPVFAQSFAYKLLAAPQRGWHRDPASERAAAAFAGLHRPLSSEHLYRFARQLNRDLSVLDAYLLHLLVTGHETGRAILLHRTGPDVSDPYVLMAVQGAFPLAWCDDIGDAVTTFNQFAPSVLLLEKSACTPEAVQLLMRQSCTFVTNALPGRDDVWRNLDRRREYWTNDLNSTNYVLQTQIRHMERAIHNAESITHELLQMRPALLPTPSPAYERALTLLASTVLGTLAWELWHEKESVDPGLALQRFSDLEGKVVFTPDRVIVKPALGKRLMDLRDGGFLKNIPQVSWLGNRGVEFTGL</sequence>
<dbReference type="Proteomes" id="UP000235015">
    <property type="component" value="Unassembled WGS sequence"/>
</dbReference>
<comment type="caution">
    <text evidence="2">The sequence shown here is derived from an EMBL/GenBank/DDBJ whole genome shotgun (WGS) entry which is preliminary data.</text>
</comment>
<dbReference type="RefSeq" id="WP_273440530.1">
    <property type="nucleotide sequence ID" value="NZ_PKUN01000025.1"/>
</dbReference>
<proteinExistence type="predicted"/>
<protein>
    <submittedName>
        <fullName evidence="2">Uncharacterized protein</fullName>
    </submittedName>
</protein>
<evidence type="ECO:0000256" key="1">
    <source>
        <dbReference type="SAM" id="MobiDB-lite"/>
    </source>
</evidence>
<organism evidence="2 3">
    <name type="scientific">Sedimenticola selenatireducens</name>
    <dbReference type="NCBI Taxonomy" id="191960"/>
    <lineage>
        <taxon>Bacteria</taxon>
        <taxon>Pseudomonadati</taxon>
        <taxon>Pseudomonadota</taxon>
        <taxon>Gammaproteobacteria</taxon>
        <taxon>Chromatiales</taxon>
        <taxon>Sedimenticolaceae</taxon>
        <taxon>Sedimenticola</taxon>
    </lineage>
</organism>
<name>A0A2N6CT30_9GAMM</name>
<dbReference type="AlphaFoldDB" id="A0A2N6CT30"/>
<evidence type="ECO:0000313" key="2">
    <source>
        <dbReference type="EMBL" id="PLX60279.1"/>
    </source>
</evidence>